<dbReference type="InterPro" id="IPR003656">
    <property type="entry name" value="Znf_BED"/>
</dbReference>
<evidence type="ECO:0000259" key="6">
    <source>
        <dbReference type="PROSITE" id="PS50808"/>
    </source>
</evidence>
<dbReference type="EMBL" id="CANTUO010000001">
    <property type="protein sequence ID" value="CAI5757020.1"/>
    <property type="molecule type" value="Genomic_DNA"/>
</dbReference>
<dbReference type="AlphaFoldDB" id="A0A9W4TTB1"/>
<dbReference type="GO" id="GO:0003677">
    <property type="term" value="F:DNA binding"/>
    <property type="evidence" value="ECO:0007669"/>
    <property type="project" value="InterPro"/>
</dbReference>
<accession>A0A9W4TTB1</accession>
<evidence type="ECO:0000256" key="3">
    <source>
        <dbReference type="ARBA" id="ARBA00022833"/>
    </source>
</evidence>
<dbReference type="GO" id="GO:0008270">
    <property type="term" value="F:zinc ion binding"/>
    <property type="evidence" value="ECO:0007669"/>
    <property type="project" value="UniProtKB-KW"/>
</dbReference>
<dbReference type="Pfam" id="PF02892">
    <property type="entry name" value="zf-BED"/>
    <property type="match status" value="1"/>
</dbReference>
<gene>
    <name evidence="7" type="ORF">CANVERA_P1537</name>
</gene>
<feature type="domain" description="BED-type" evidence="6">
    <location>
        <begin position="374"/>
        <end position="429"/>
    </location>
</feature>
<dbReference type="SMART" id="SM00614">
    <property type="entry name" value="ZnF_BED"/>
    <property type="match status" value="1"/>
</dbReference>
<evidence type="ECO:0000256" key="4">
    <source>
        <dbReference type="PROSITE-ProRule" id="PRU00027"/>
    </source>
</evidence>
<evidence type="ECO:0000313" key="7">
    <source>
        <dbReference type="EMBL" id="CAI5757020.1"/>
    </source>
</evidence>
<protein>
    <recommendedName>
        <fullName evidence="6">BED-type domain-containing protein</fullName>
    </recommendedName>
</protein>
<comment type="caution">
    <text evidence="7">The sequence shown here is derived from an EMBL/GenBank/DDBJ whole genome shotgun (WGS) entry which is preliminary data.</text>
</comment>
<keyword evidence="1" id="KW-0479">Metal-binding</keyword>
<dbReference type="PROSITE" id="PS50808">
    <property type="entry name" value="ZF_BED"/>
    <property type="match status" value="1"/>
</dbReference>
<feature type="compositionally biased region" description="Basic residues" evidence="5">
    <location>
        <begin position="359"/>
        <end position="373"/>
    </location>
</feature>
<dbReference type="OrthoDB" id="4095286at2759"/>
<organism evidence="7 8">
    <name type="scientific">Candida verbasci</name>
    <dbReference type="NCBI Taxonomy" id="1227364"/>
    <lineage>
        <taxon>Eukaryota</taxon>
        <taxon>Fungi</taxon>
        <taxon>Dikarya</taxon>
        <taxon>Ascomycota</taxon>
        <taxon>Saccharomycotina</taxon>
        <taxon>Pichiomycetes</taxon>
        <taxon>Debaryomycetaceae</taxon>
        <taxon>Candida/Lodderomyces clade</taxon>
        <taxon>Candida</taxon>
    </lineage>
</organism>
<feature type="region of interest" description="Disordered" evidence="5">
    <location>
        <begin position="153"/>
        <end position="173"/>
    </location>
</feature>
<name>A0A9W4TTB1_9ASCO</name>
<evidence type="ECO:0000256" key="2">
    <source>
        <dbReference type="ARBA" id="ARBA00022771"/>
    </source>
</evidence>
<feature type="region of interest" description="Disordered" evidence="5">
    <location>
        <begin position="340"/>
        <end position="373"/>
    </location>
</feature>
<sequence>MFSTKRNARFTHPLFVDSITVPITISASIEEFLFTSEEAAESETNSNEYQDEPIISDQIEVLDESQHDTLYSKPETLLTAELETSYQDIFKLLDILDSLISLNLINRSTSLLEISDPAEEALELLDTSSSSYSESISNYSDFLNIYNSNSKTSSSALLTQPKQPKSRQFSSLESRNAEYSLPAEKIYHLQSLKSKITPKKKSLKLKNVSIKQVNKSTWLQKWDKAKEVRNNDMKFKAKNHSTNELMYNIDHSPKEPNLQSTTQDQQRIINAQQSQIRNLNEATGSASTNQFETSTSTSQGSSINNALTQLQQLSRKAPPRQFQYQQLSTSNRIYGTSHLIPQQQTQQQQQQQQPEKVNKKPPRKNKPGKKFGAKKRSWVWAWFSQDHQDHKIAACDYCGKVIIRLVSDKGSPKKLSEHLKTHKITKETVNYSRNIPINGLGITYTNSGDSINQQQQDTKKSKSPTFINNEVLPSNNMFEVNNRRYLSTKFDNTLYSSGKFHKHLIEFLMENQLPISVIKSKSFQQLIYDLRTDSISDLHELTNLYNSLIEVSRFGSNETNKTNSTVNALARVLEKR</sequence>
<keyword evidence="3" id="KW-0862">Zinc</keyword>
<proteinExistence type="predicted"/>
<reference evidence="7" key="1">
    <citation type="submission" date="2022-12" db="EMBL/GenBank/DDBJ databases">
        <authorList>
            <person name="Brejova B."/>
        </authorList>
    </citation>
    <scope>NUCLEOTIDE SEQUENCE</scope>
</reference>
<evidence type="ECO:0000256" key="5">
    <source>
        <dbReference type="SAM" id="MobiDB-lite"/>
    </source>
</evidence>
<dbReference type="Proteomes" id="UP001152885">
    <property type="component" value="Unassembled WGS sequence"/>
</dbReference>
<keyword evidence="8" id="KW-1185">Reference proteome</keyword>
<evidence type="ECO:0000313" key="8">
    <source>
        <dbReference type="Proteomes" id="UP001152885"/>
    </source>
</evidence>
<evidence type="ECO:0000256" key="1">
    <source>
        <dbReference type="ARBA" id="ARBA00022723"/>
    </source>
</evidence>
<keyword evidence="2 4" id="KW-0863">Zinc-finger</keyword>
<feature type="compositionally biased region" description="Low complexity" evidence="5">
    <location>
        <begin position="342"/>
        <end position="355"/>
    </location>
</feature>